<dbReference type="Proteomes" id="UP001445472">
    <property type="component" value="Unassembled WGS sequence"/>
</dbReference>
<feature type="domain" description="Glycosyl transferase family 1" evidence="3">
    <location>
        <begin position="179"/>
        <end position="327"/>
    </location>
</feature>
<dbReference type="EC" id="2.4.-.-" evidence="5"/>
<dbReference type="InterPro" id="IPR050194">
    <property type="entry name" value="Glycosyltransferase_grp1"/>
</dbReference>
<keyword evidence="1 5" id="KW-0328">Glycosyltransferase</keyword>
<evidence type="ECO:0000256" key="2">
    <source>
        <dbReference type="ARBA" id="ARBA00022679"/>
    </source>
</evidence>
<dbReference type="InterPro" id="IPR028098">
    <property type="entry name" value="Glyco_trans_4-like_N"/>
</dbReference>
<gene>
    <name evidence="5" type="ORF">ABT276_12760</name>
</gene>
<keyword evidence="6" id="KW-1185">Reference proteome</keyword>
<dbReference type="InterPro" id="IPR001296">
    <property type="entry name" value="Glyco_trans_1"/>
</dbReference>
<dbReference type="SUPFAM" id="SSF53756">
    <property type="entry name" value="UDP-Glycosyltransferase/glycogen phosphorylase"/>
    <property type="match status" value="1"/>
</dbReference>
<evidence type="ECO:0000313" key="6">
    <source>
        <dbReference type="Proteomes" id="UP001445472"/>
    </source>
</evidence>
<dbReference type="PANTHER" id="PTHR45947">
    <property type="entry name" value="SULFOQUINOVOSYL TRANSFERASE SQD2"/>
    <property type="match status" value="1"/>
</dbReference>
<evidence type="ECO:0000259" key="4">
    <source>
        <dbReference type="Pfam" id="PF13439"/>
    </source>
</evidence>
<dbReference type="Pfam" id="PF13439">
    <property type="entry name" value="Glyco_transf_4"/>
    <property type="match status" value="1"/>
</dbReference>
<evidence type="ECO:0000256" key="1">
    <source>
        <dbReference type="ARBA" id="ARBA00022676"/>
    </source>
</evidence>
<name>A0ABV1UTU7_9ACTN</name>
<sequence length="367" mass="39961">MTTARICEVIKTLDVGGAEVLLVERLRGAPRDNRAYTVVFLRASTETLADELRACGVNVVDLRSRPRWLRYAELVRVVRKLSPDVVNVHSPAPAALLRPFLRLMRRRPLLVSTVHSVWYRPLTMLLDRSTRWLDDVTVAVSPQVAEARTVRGARRVRTRIHGVDVAAQRSWARRAPDVRSEFGIPADSFVFACVANFRTPKNHALLIEAAEQVLARRAEALLVLAGDGPLRERVLAEVDRRRLQKRVRYLGAVTGANRLVAASDALVLSSSYEGLPVVVMEAIAAGVPVVSTAVGGVPDLVRDGDNGILVPHGSPRRLAEAMLRAMRPDVHAALAAGARAGAEAVDVRATTAWFDELYAAAAGGVRG</sequence>
<dbReference type="Pfam" id="PF00534">
    <property type="entry name" value="Glycos_transf_1"/>
    <property type="match status" value="1"/>
</dbReference>
<dbReference type="GO" id="GO:0016757">
    <property type="term" value="F:glycosyltransferase activity"/>
    <property type="evidence" value="ECO:0007669"/>
    <property type="project" value="UniProtKB-KW"/>
</dbReference>
<dbReference type="Gene3D" id="3.40.50.2000">
    <property type="entry name" value="Glycogen Phosphorylase B"/>
    <property type="match status" value="2"/>
</dbReference>
<protein>
    <submittedName>
        <fullName evidence="5">Glycosyltransferase</fullName>
        <ecNumber evidence="5">2.4.-.-</ecNumber>
    </submittedName>
</protein>
<evidence type="ECO:0000313" key="5">
    <source>
        <dbReference type="EMBL" id="MER6614223.1"/>
    </source>
</evidence>
<accession>A0ABV1UTU7</accession>
<dbReference type="RefSeq" id="WP_351976115.1">
    <property type="nucleotide sequence ID" value="NZ_JBEPBX010000009.1"/>
</dbReference>
<feature type="domain" description="Glycosyltransferase subfamily 4-like N-terminal" evidence="4">
    <location>
        <begin position="15"/>
        <end position="164"/>
    </location>
</feature>
<dbReference type="EMBL" id="JBEPBX010000009">
    <property type="protein sequence ID" value="MER6614223.1"/>
    <property type="molecule type" value="Genomic_DNA"/>
</dbReference>
<evidence type="ECO:0000259" key="3">
    <source>
        <dbReference type="Pfam" id="PF00534"/>
    </source>
</evidence>
<proteinExistence type="predicted"/>
<organism evidence="5 6">
    <name type="scientific">Streptomyces xantholiticus</name>
    <dbReference type="NCBI Taxonomy" id="68285"/>
    <lineage>
        <taxon>Bacteria</taxon>
        <taxon>Bacillati</taxon>
        <taxon>Actinomycetota</taxon>
        <taxon>Actinomycetes</taxon>
        <taxon>Kitasatosporales</taxon>
        <taxon>Streptomycetaceae</taxon>
        <taxon>Streptomyces</taxon>
    </lineage>
</organism>
<reference evidence="5 6" key="1">
    <citation type="submission" date="2024-06" db="EMBL/GenBank/DDBJ databases">
        <title>The Natural Products Discovery Center: Release of the First 8490 Sequenced Strains for Exploring Actinobacteria Biosynthetic Diversity.</title>
        <authorList>
            <person name="Kalkreuter E."/>
            <person name="Kautsar S.A."/>
            <person name="Yang D."/>
            <person name="Bader C.D."/>
            <person name="Teijaro C.N."/>
            <person name="Fluegel L."/>
            <person name="Davis C.M."/>
            <person name="Simpson J.R."/>
            <person name="Lauterbach L."/>
            <person name="Steele A.D."/>
            <person name="Gui C."/>
            <person name="Meng S."/>
            <person name="Li G."/>
            <person name="Viehrig K."/>
            <person name="Ye F."/>
            <person name="Su P."/>
            <person name="Kiefer A.F."/>
            <person name="Nichols A."/>
            <person name="Cepeda A.J."/>
            <person name="Yan W."/>
            <person name="Fan B."/>
            <person name="Jiang Y."/>
            <person name="Adhikari A."/>
            <person name="Zheng C.-J."/>
            <person name="Schuster L."/>
            <person name="Cowan T.M."/>
            <person name="Smanski M.J."/>
            <person name="Chevrette M.G."/>
            <person name="De Carvalho L.P.S."/>
            <person name="Shen B."/>
        </authorList>
    </citation>
    <scope>NUCLEOTIDE SEQUENCE [LARGE SCALE GENOMIC DNA]</scope>
    <source>
        <strain evidence="5 6">NPDC000837</strain>
    </source>
</reference>
<dbReference type="PANTHER" id="PTHR45947:SF3">
    <property type="entry name" value="SULFOQUINOVOSYL TRANSFERASE SQD2"/>
    <property type="match status" value="1"/>
</dbReference>
<comment type="caution">
    <text evidence="5">The sequence shown here is derived from an EMBL/GenBank/DDBJ whole genome shotgun (WGS) entry which is preliminary data.</text>
</comment>
<keyword evidence="2 5" id="KW-0808">Transferase</keyword>